<keyword evidence="4" id="KW-1185">Reference proteome</keyword>
<proteinExistence type="inferred from homology"/>
<dbReference type="SUPFAM" id="SSF117070">
    <property type="entry name" value="LEA14-like"/>
    <property type="match status" value="2"/>
</dbReference>
<protein>
    <submittedName>
        <fullName evidence="3">LEA type 2 family protein</fullName>
    </submittedName>
</protein>
<dbReference type="PROSITE" id="PS51257">
    <property type="entry name" value="PROKAR_LIPOPROTEIN"/>
    <property type="match status" value="1"/>
</dbReference>
<comment type="similarity">
    <text evidence="1">Belongs to the LEA type 2 family.</text>
</comment>
<evidence type="ECO:0000259" key="2">
    <source>
        <dbReference type="SMART" id="SM00769"/>
    </source>
</evidence>
<dbReference type="PANTHER" id="PTHR31459:SF2">
    <property type="entry name" value="OS03G0843300 PROTEIN"/>
    <property type="match status" value="1"/>
</dbReference>
<feature type="domain" description="Water stress and hypersensitive response" evidence="2">
    <location>
        <begin position="42"/>
        <end position="159"/>
    </location>
</feature>
<dbReference type="PANTHER" id="PTHR31459">
    <property type="match status" value="1"/>
</dbReference>
<dbReference type="Pfam" id="PF03168">
    <property type="entry name" value="LEA_2"/>
    <property type="match status" value="2"/>
</dbReference>
<accession>A0A8J7S9Q1</accession>
<dbReference type="EMBL" id="JAFIDN010000005">
    <property type="protein sequence ID" value="MBP3192671.1"/>
    <property type="molecule type" value="Genomic_DNA"/>
</dbReference>
<feature type="domain" description="Water stress and hypersensitive response" evidence="2">
    <location>
        <begin position="168"/>
        <end position="287"/>
    </location>
</feature>
<gene>
    <name evidence="3" type="ORF">NATSA_08345</name>
</gene>
<evidence type="ECO:0000313" key="4">
    <source>
        <dbReference type="Proteomes" id="UP000673975"/>
    </source>
</evidence>
<dbReference type="InterPro" id="IPR004864">
    <property type="entry name" value="LEA_2"/>
</dbReference>
<evidence type="ECO:0000256" key="1">
    <source>
        <dbReference type="ARBA" id="ARBA00005960"/>
    </source>
</evidence>
<evidence type="ECO:0000313" key="3">
    <source>
        <dbReference type="EMBL" id="MBP3192671.1"/>
    </source>
</evidence>
<sequence>MTTIRQWSVNMNRAGILLLVVLLTVSGCSTIRGLAGYESPDVSYKDVSVEGISLESIDLMFHFEVDNPNRVGVKLEEYIYSLAINDSDFLSGTHTEKLEVESRSKATVSLPLTLSYKDLYESVSSVVRSDSFSYALDTEVSVDIPVYGNAKIPVRVEGDLPVLRMPEVAFSRFEVHDFSFSGVDVSLYLDVSNPNPLGMTLSDLNLGATVSGTELADINVGDISFESGENAEVPVRFSFGLGDLGSTVIDMLRGNRKLEYDIRGDGDVKIDHPAFKDKTRLPFHLTGDYMIGD</sequence>
<dbReference type="InterPro" id="IPR045043">
    <property type="entry name" value="Lea14-like"/>
</dbReference>
<name>A0A8J7S9Q1_9BACT</name>
<dbReference type="GO" id="GO:0009269">
    <property type="term" value="P:response to desiccation"/>
    <property type="evidence" value="ECO:0007669"/>
    <property type="project" value="InterPro"/>
</dbReference>
<dbReference type="InterPro" id="IPR013990">
    <property type="entry name" value="WHy-dom"/>
</dbReference>
<reference evidence="3" key="1">
    <citation type="submission" date="2021-02" db="EMBL/GenBank/DDBJ databases">
        <title>Natronogracilivirga saccharolytica gen. nov. sp. nov. a new anaerobic, haloalkiliphilic carbohydrate-fermenting bacterium from soda lake and proposing of Cyclonatronumiaceae fam. nov. in the phylum Balneolaeota.</title>
        <authorList>
            <person name="Zhilina T.N."/>
            <person name="Sorokin D.Y."/>
            <person name="Zavarzina D.G."/>
            <person name="Toshchakov S.V."/>
            <person name="Kublanov I.V."/>
        </authorList>
    </citation>
    <scope>NUCLEOTIDE SEQUENCE</scope>
    <source>
        <strain evidence="3">Z-1702</strain>
    </source>
</reference>
<organism evidence="3 4">
    <name type="scientific">Natronogracilivirga saccharolytica</name>
    <dbReference type="NCBI Taxonomy" id="2812953"/>
    <lineage>
        <taxon>Bacteria</taxon>
        <taxon>Pseudomonadati</taxon>
        <taxon>Balneolota</taxon>
        <taxon>Balneolia</taxon>
        <taxon>Balneolales</taxon>
        <taxon>Cyclonatronaceae</taxon>
        <taxon>Natronogracilivirga</taxon>
    </lineage>
</organism>
<dbReference type="RefSeq" id="WP_210511591.1">
    <property type="nucleotide sequence ID" value="NZ_JAFIDN010000005.1"/>
</dbReference>
<dbReference type="Gene3D" id="2.60.40.1820">
    <property type="match status" value="2"/>
</dbReference>
<dbReference type="SMART" id="SM00769">
    <property type="entry name" value="WHy"/>
    <property type="match status" value="2"/>
</dbReference>
<comment type="caution">
    <text evidence="3">The sequence shown here is derived from an EMBL/GenBank/DDBJ whole genome shotgun (WGS) entry which is preliminary data.</text>
</comment>
<dbReference type="Proteomes" id="UP000673975">
    <property type="component" value="Unassembled WGS sequence"/>
</dbReference>
<dbReference type="AlphaFoldDB" id="A0A8J7S9Q1"/>